<proteinExistence type="predicted"/>
<comment type="caution">
    <text evidence="2">The sequence shown here is derived from an EMBL/GenBank/DDBJ whole genome shotgun (WGS) entry which is preliminary data.</text>
</comment>
<gene>
    <name evidence="2" type="ORF">GBAR_LOCUS1512</name>
    <name evidence="3" type="ORF">GBAR_LOCUS2611</name>
</gene>
<accession>A0AA35W587</accession>
<evidence type="ECO:0000313" key="2">
    <source>
        <dbReference type="EMBL" id="CAI7994603.1"/>
    </source>
</evidence>
<dbReference type="EMBL" id="CASHTH010000355">
    <property type="protein sequence ID" value="CAI7999116.1"/>
    <property type="molecule type" value="Genomic_DNA"/>
</dbReference>
<dbReference type="Proteomes" id="UP001174909">
    <property type="component" value="Unassembled WGS sequence"/>
</dbReference>
<keyword evidence="4" id="KW-1185">Reference proteome</keyword>
<sequence>NNQAAGFQVVSERTDVEFYYQNTSVGGLRTTYGLGTSSTHFCFATLPEFSEFQLHLTSTGAPVITVMFEPAAVTQTQDPVPGTKTSVSDQQTPTTIIFSGHPPLITTLPPASSPLSEGMADTADGASSTITQTTGSCTASASSLPTFSTTHVSADVSISSPPMSSNLHSP</sequence>
<evidence type="ECO:0000313" key="3">
    <source>
        <dbReference type="EMBL" id="CAI7999116.1"/>
    </source>
</evidence>
<organism evidence="2 4">
    <name type="scientific">Geodia barretti</name>
    <name type="common">Barrett's horny sponge</name>
    <dbReference type="NCBI Taxonomy" id="519541"/>
    <lineage>
        <taxon>Eukaryota</taxon>
        <taxon>Metazoa</taxon>
        <taxon>Porifera</taxon>
        <taxon>Demospongiae</taxon>
        <taxon>Heteroscleromorpha</taxon>
        <taxon>Tetractinellida</taxon>
        <taxon>Astrophorina</taxon>
        <taxon>Geodiidae</taxon>
        <taxon>Geodia</taxon>
    </lineage>
</organism>
<evidence type="ECO:0000256" key="1">
    <source>
        <dbReference type="SAM" id="MobiDB-lite"/>
    </source>
</evidence>
<feature type="compositionally biased region" description="Polar residues" evidence="1">
    <location>
        <begin position="76"/>
        <end position="97"/>
    </location>
</feature>
<feature type="non-terminal residue" evidence="2">
    <location>
        <position position="1"/>
    </location>
</feature>
<name>A0AA35W587_GEOBA</name>
<evidence type="ECO:0000313" key="4">
    <source>
        <dbReference type="Proteomes" id="UP001174909"/>
    </source>
</evidence>
<feature type="non-terminal residue" evidence="2">
    <location>
        <position position="170"/>
    </location>
</feature>
<protein>
    <submittedName>
        <fullName evidence="2">Uncharacterized protein</fullName>
    </submittedName>
</protein>
<dbReference type="EMBL" id="CASHTH010000222">
    <property type="protein sequence ID" value="CAI7994603.1"/>
    <property type="molecule type" value="Genomic_DNA"/>
</dbReference>
<feature type="region of interest" description="Disordered" evidence="1">
    <location>
        <begin position="76"/>
        <end position="103"/>
    </location>
</feature>
<reference evidence="2" key="1">
    <citation type="submission" date="2023-03" db="EMBL/GenBank/DDBJ databases">
        <authorList>
            <person name="Steffen K."/>
            <person name="Cardenas P."/>
        </authorList>
    </citation>
    <scope>NUCLEOTIDE SEQUENCE</scope>
</reference>
<dbReference type="AlphaFoldDB" id="A0AA35W587"/>